<dbReference type="InterPro" id="IPR014710">
    <property type="entry name" value="RmlC-like_jellyroll"/>
</dbReference>
<protein>
    <submittedName>
        <fullName evidence="2">Cupin domain-containing protein</fullName>
    </submittedName>
</protein>
<evidence type="ECO:0000313" key="2">
    <source>
        <dbReference type="EMBL" id="NIR75778.1"/>
    </source>
</evidence>
<proteinExistence type="predicted"/>
<dbReference type="Proteomes" id="UP000702544">
    <property type="component" value="Unassembled WGS sequence"/>
</dbReference>
<gene>
    <name evidence="2" type="ORF">GWO12_11815</name>
</gene>
<accession>A0AAE4Z9Z3</accession>
<dbReference type="InterPro" id="IPR013096">
    <property type="entry name" value="Cupin_2"/>
</dbReference>
<comment type="caution">
    <text evidence="2">The sequence shown here is derived from an EMBL/GenBank/DDBJ whole genome shotgun (WGS) entry which is preliminary data.</text>
</comment>
<dbReference type="InterPro" id="IPR011051">
    <property type="entry name" value="RmlC_Cupin_sf"/>
</dbReference>
<name>A0AAE4Z9Z3_9BACT</name>
<dbReference type="InterPro" id="IPR053146">
    <property type="entry name" value="QDO-like"/>
</dbReference>
<dbReference type="Pfam" id="PF07883">
    <property type="entry name" value="Cupin_2"/>
    <property type="match status" value="1"/>
</dbReference>
<reference evidence="2 3" key="1">
    <citation type="submission" date="2020-01" db="EMBL/GenBank/DDBJ databases">
        <title>Genomes assembled from Gulf of Kutch pelagic sediment metagenomes.</title>
        <authorList>
            <person name="Chandrashekar M."/>
            <person name="Mahajan M.S."/>
            <person name="Dave K.J."/>
            <person name="Vatsa P."/>
            <person name="Nathani N.M."/>
        </authorList>
    </citation>
    <scope>NUCLEOTIDE SEQUENCE [LARGE SCALE GENOMIC DNA]</scope>
    <source>
        <strain evidence="2">KS3-K002</strain>
    </source>
</reference>
<feature type="domain" description="Cupin type-2" evidence="1">
    <location>
        <begin position="50"/>
        <end position="116"/>
    </location>
</feature>
<dbReference type="Gene3D" id="2.60.120.10">
    <property type="entry name" value="Jelly Rolls"/>
    <property type="match status" value="1"/>
</dbReference>
<evidence type="ECO:0000259" key="1">
    <source>
        <dbReference type="Pfam" id="PF07883"/>
    </source>
</evidence>
<dbReference type="PANTHER" id="PTHR36440">
    <property type="entry name" value="PUTATIVE (AFU_ORTHOLOGUE AFUA_8G07350)-RELATED"/>
    <property type="match status" value="1"/>
</dbReference>
<dbReference type="SUPFAM" id="SSF51182">
    <property type="entry name" value="RmlC-like cupins"/>
    <property type="match status" value="1"/>
</dbReference>
<evidence type="ECO:0000313" key="3">
    <source>
        <dbReference type="Proteomes" id="UP000702544"/>
    </source>
</evidence>
<dbReference type="PANTHER" id="PTHR36440:SF1">
    <property type="entry name" value="PUTATIVE (AFU_ORTHOLOGUE AFUA_8G07350)-RELATED"/>
    <property type="match status" value="1"/>
</dbReference>
<sequence>MNEPEADLDELTVIAPDEGDAFDFGEVSGRWKIDGTSTHERFAVAHLPNIPPGVLAAPLHRHSNEDEYSYVLEGTLSVMVGDEVVTAEPGTWVFKPRGEWHTFWNAGETPCRMIEIVAPAGFESYFEEVAAAGGDIDRLAEINAKYSIEMDFESVPALCERYGLTFPEL</sequence>
<dbReference type="EMBL" id="JAACAK010000095">
    <property type="protein sequence ID" value="NIR75778.1"/>
    <property type="molecule type" value="Genomic_DNA"/>
</dbReference>
<dbReference type="AlphaFoldDB" id="A0AAE4Z9Z3"/>
<organism evidence="2 3">
    <name type="scientific">Candidatus Kutchimonas denitrificans</name>
    <dbReference type="NCBI Taxonomy" id="3056748"/>
    <lineage>
        <taxon>Bacteria</taxon>
        <taxon>Pseudomonadati</taxon>
        <taxon>Gemmatimonadota</taxon>
        <taxon>Gemmatimonadia</taxon>
        <taxon>Candidatus Palauibacterales</taxon>
        <taxon>Candidatus Palauibacteraceae</taxon>
        <taxon>Candidatus Kutchimonas</taxon>
    </lineage>
</organism>